<dbReference type="OrthoDB" id="3497025at2"/>
<proteinExistence type="predicted"/>
<dbReference type="EMBL" id="CP011542">
    <property type="protein sequence ID" value="AKK06260.1"/>
    <property type="molecule type" value="Genomic_DNA"/>
</dbReference>
<keyword evidence="4" id="KW-1185">Reference proteome</keyword>
<sequence length="532" mass="58916">MGNVSRRTFIRTAVAAGTTAWFANQANITLAQSPSGHQVFQHGVASGDPLATSVILWTRVTPTPDALPGSGRGENVDVHWEIAPDPSFSTIVAQGLTATSVETDHTVHIDPYGLKPATVYYYRFRALGQISPVGRTQTTPAPTSKVDQFRCAIASCASWESGFFAAYRDIAERAQRGELDVVVHLGDYIYEYGTGEKSGKLGPLRTHQPEWETVTLADYRLRYGTYRTDPHLQAAHAAVPWVVTWDDHEIANNAYAGGAENHDPSEGPWDQRRKAAMQAYFEWQPLRATNPSQGGHLYRRLQFGTLAELVMLDLRTYRAAPGTLQLLKANRSPDVVGEEQFSWLTKQVENSTTNWRLIGNSVMLAKMDIIALPYQVQSALQEMIGSPITTPVLSDQWDGYVNDRDRLLEILADAGGHTVFFTGDIHSEWGNEIMHKDRLVAAELVCTSISAPNVDDMLKLHENNPISQHSATQIRAANSHVRHIELDAHGYSIATVTVDGVDMMWLRVADKAVAESEVFVAHTLRYDGTQLR</sequence>
<dbReference type="Gene3D" id="3.60.21.70">
    <property type="entry name" value="PhoD-like phosphatase"/>
    <property type="match status" value="1"/>
</dbReference>
<dbReference type="RefSeq" id="WP_047262317.1">
    <property type="nucleotide sequence ID" value="NZ_CP011542.1"/>
</dbReference>
<organism evidence="3 4">
    <name type="scientific">Corynebacterium mustelae</name>
    <dbReference type="NCBI Taxonomy" id="571915"/>
    <lineage>
        <taxon>Bacteria</taxon>
        <taxon>Bacillati</taxon>
        <taxon>Actinomycetota</taxon>
        <taxon>Actinomycetes</taxon>
        <taxon>Mycobacteriales</taxon>
        <taxon>Corynebacteriaceae</taxon>
        <taxon>Corynebacterium</taxon>
    </lineage>
</organism>
<dbReference type="Proteomes" id="UP000035199">
    <property type="component" value="Chromosome"/>
</dbReference>
<evidence type="ECO:0000259" key="1">
    <source>
        <dbReference type="Pfam" id="PF09423"/>
    </source>
</evidence>
<dbReference type="Gene3D" id="2.60.40.380">
    <property type="entry name" value="Purple acid phosphatase-like, N-terminal"/>
    <property type="match status" value="1"/>
</dbReference>
<protein>
    <submittedName>
        <fullName evidence="3">Phosphodiesterase/alkaline phosphatase D</fullName>
        <ecNumber evidence="3">3.1.3.1</ecNumber>
    </submittedName>
</protein>
<dbReference type="CDD" id="cd07389">
    <property type="entry name" value="MPP_PhoD"/>
    <property type="match status" value="1"/>
</dbReference>
<dbReference type="PANTHER" id="PTHR43606:SF2">
    <property type="entry name" value="ALKALINE PHOSPHATASE FAMILY PROTEIN (AFU_ORTHOLOGUE AFUA_5G03860)"/>
    <property type="match status" value="1"/>
</dbReference>
<reference evidence="3 4" key="1">
    <citation type="journal article" date="2015" name="Genome Announc.">
        <title>Complete Genome Sequence of the Type Strain Corynebacterium mustelae DSM 45274, Isolated from Various Tissues of a Male Ferret with Lethal Sepsis.</title>
        <authorList>
            <person name="Ruckert C."/>
            <person name="Eimer J."/>
            <person name="Winkler A."/>
            <person name="Tauch A."/>
        </authorList>
    </citation>
    <scope>NUCLEOTIDE SEQUENCE [LARGE SCALE GENOMIC DNA]</scope>
    <source>
        <strain evidence="3 4">DSM 45274</strain>
    </source>
</reference>
<dbReference type="AlphaFoldDB" id="A0A0G3H0I3"/>
<dbReference type="InterPro" id="IPR029052">
    <property type="entry name" value="Metallo-depent_PP-like"/>
</dbReference>
<dbReference type="InterPro" id="IPR032093">
    <property type="entry name" value="PhoD_N"/>
</dbReference>
<dbReference type="KEGG" id="cmv:CMUST_09720"/>
<dbReference type="InterPro" id="IPR052900">
    <property type="entry name" value="Phospholipid_Metab_Enz"/>
</dbReference>
<reference evidence="4" key="2">
    <citation type="submission" date="2015-05" db="EMBL/GenBank/DDBJ databases">
        <title>Complete genome sequence of Corynebacterium mustelae DSM 45274, isolated from various tissues of a male ferret with lethal sepsis.</title>
        <authorList>
            <person name="Ruckert C."/>
            <person name="Albersmeier A."/>
            <person name="Winkler A."/>
            <person name="Tauch A."/>
        </authorList>
    </citation>
    <scope>NUCLEOTIDE SEQUENCE [LARGE SCALE GENOMIC DNA]</scope>
    <source>
        <strain evidence="4">DSM 45274</strain>
    </source>
</reference>
<dbReference type="PROSITE" id="PS51318">
    <property type="entry name" value="TAT"/>
    <property type="match status" value="1"/>
</dbReference>
<dbReference type="PANTHER" id="PTHR43606">
    <property type="entry name" value="PHOSPHATASE, PUTATIVE (AFU_ORTHOLOGUE AFUA_6G08710)-RELATED"/>
    <property type="match status" value="1"/>
</dbReference>
<name>A0A0G3H0I3_9CORY</name>
<evidence type="ECO:0000313" key="4">
    <source>
        <dbReference type="Proteomes" id="UP000035199"/>
    </source>
</evidence>
<dbReference type="GO" id="GO:0004035">
    <property type="term" value="F:alkaline phosphatase activity"/>
    <property type="evidence" value="ECO:0007669"/>
    <property type="project" value="UniProtKB-EC"/>
</dbReference>
<evidence type="ECO:0000313" key="3">
    <source>
        <dbReference type="EMBL" id="AKK06260.1"/>
    </source>
</evidence>
<dbReference type="EC" id="3.1.3.1" evidence="3"/>
<dbReference type="InterPro" id="IPR006311">
    <property type="entry name" value="TAT_signal"/>
</dbReference>
<dbReference type="STRING" id="571915.CMUST_09720"/>
<keyword evidence="3" id="KW-0378">Hydrolase</keyword>
<dbReference type="Pfam" id="PF16655">
    <property type="entry name" value="PhoD_N"/>
    <property type="match status" value="1"/>
</dbReference>
<dbReference type="InterPro" id="IPR018946">
    <property type="entry name" value="PhoD-like_MPP"/>
</dbReference>
<accession>A0A0G3H0I3</accession>
<dbReference type="Pfam" id="PF09423">
    <property type="entry name" value="PhoD"/>
    <property type="match status" value="1"/>
</dbReference>
<feature type="domain" description="Phospholipase D N-terminal" evidence="2">
    <location>
        <begin position="42"/>
        <end position="138"/>
    </location>
</feature>
<gene>
    <name evidence="3" type="primary">pld</name>
    <name evidence="3" type="ORF">CMUST_09720</name>
</gene>
<dbReference type="PATRIC" id="fig|571915.4.peg.2060"/>
<evidence type="ECO:0000259" key="2">
    <source>
        <dbReference type="Pfam" id="PF16655"/>
    </source>
</evidence>
<dbReference type="InterPro" id="IPR038607">
    <property type="entry name" value="PhoD-like_sf"/>
</dbReference>
<feature type="domain" description="PhoD-like phosphatase metallophosphatase" evidence="1">
    <location>
        <begin position="152"/>
        <end position="503"/>
    </location>
</feature>
<dbReference type="SUPFAM" id="SSF56300">
    <property type="entry name" value="Metallo-dependent phosphatases"/>
    <property type="match status" value="1"/>
</dbReference>